<dbReference type="InterPro" id="IPR002549">
    <property type="entry name" value="AI-2E-like"/>
</dbReference>
<keyword evidence="7 8" id="KW-0472">Membrane</keyword>
<dbReference type="RefSeq" id="WP_066083415.1">
    <property type="nucleotide sequence ID" value="NZ_LRVM01000001.1"/>
</dbReference>
<keyword evidence="4" id="KW-1003">Cell membrane</keyword>
<evidence type="ECO:0000256" key="6">
    <source>
        <dbReference type="ARBA" id="ARBA00022989"/>
    </source>
</evidence>
<dbReference type="Proteomes" id="UP000070539">
    <property type="component" value="Unassembled WGS sequence"/>
</dbReference>
<name>A0A136WHS6_9FIRM</name>
<evidence type="ECO:0000313" key="10">
    <source>
        <dbReference type="Proteomes" id="UP000070539"/>
    </source>
</evidence>
<keyword evidence="5 8" id="KW-0812">Transmembrane</keyword>
<feature type="transmembrane region" description="Helical" evidence="8">
    <location>
        <begin position="184"/>
        <end position="204"/>
    </location>
</feature>
<dbReference type="AlphaFoldDB" id="A0A136WHS6"/>
<evidence type="ECO:0000256" key="3">
    <source>
        <dbReference type="ARBA" id="ARBA00022448"/>
    </source>
</evidence>
<keyword evidence="6 8" id="KW-1133">Transmembrane helix</keyword>
<dbReference type="GO" id="GO:0055085">
    <property type="term" value="P:transmembrane transport"/>
    <property type="evidence" value="ECO:0007669"/>
    <property type="project" value="TreeGrafter"/>
</dbReference>
<evidence type="ECO:0000256" key="2">
    <source>
        <dbReference type="ARBA" id="ARBA00009773"/>
    </source>
</evidence>
<dbReference type="GO" id="GO:0005886">
    <property type="term" value="C:plasma membrane"/>
    <property type="evidence" value="ECO:0007669"/>
    <property type="project" value="UniProtKB-SubCell"/>
</dbReference>
<reference evidence="9 10" key="1">
    <citation type="submission" date="2016-01" db="EMBL/GenBank/DDBJ databases">
        <title>Genome sequence of Clostridium neopropionicum X4, DSM-3847.</title>
        <authorList>
            <person name="Poehlein A."/>
            <person name="Beck M.H."/>
            <person name="Bengelsdorf F.R."/>
            <person name="Daniel R."/>
            <person name="Duerre P."/>
        </authorList>
    </citation>
    <scope>NUCLEOTIDE SEQUENCE [LARGE SCALE GENOMIC DNA]</scope>
    <source>
        <strain evidence="9 10">DSM-3847</strain>
    </source>
</reference>
<evidence type="ECO:0000256" key="1">
    <source>
        <dbReference type="ARBA" id="ARBA00004651"/>
    </source>
</evidence>
<organism evidence="9 10">
    <name type="scientific">Anaerotignum neopropionicum</name>
    <dbReference type="NCBI Taxonomy" id="36847"/>
    <lineage>
        <taxon>Bacteria</taxon>
        <taxon>Bacillati</taxon>
        <taxon>Bacillota</taxon>
        <taxon>Clostridia</taxon>
        <taxon>Lachnospirales</taxon>
        <taxon>Anaerotignaceae</taxon>
        <taxon>Anaerotignum</taxon>
    </lineage>
</organism>
<feature type="transmembrane region" description="Helical" evidence="8">
    <location>
        <begin position="12"/>
        <end position="28"/>
    </location>
</feature>
<evidence type="ECO:0000256" key="8">
    <source>
        <dbReference type="SAM" id="Phobius"/>
    </source>
</evidence>
<accession>A0A136WHS6</accession>
<comment type="subcellular location">
    <subcellularLocation>
        <location evidence="1">Cell membrane</location>
        <topology evidence="1">Multi-pass membrane protein</topology>
    </subcellularLocation>
</comment>
<dbReference type="OrthoDB" id="9793390at2"/>
<keyword evidence="3" id="KW-0813">Transport</keyword>
<sequence>MELDRKNIRKIRGLIVFTILLLIGLYRFEMILNAIGFILDILFPLFLGCAIAFILSVPMEHIRKLLFGKALAQTTEKKVQPLKKLANSVSLLLSILLVLALLYFVMAMVLPQLTATVTDLTQSLPKKIPLLVEQLKGFLAAYPNTLSWLENIQIDWQQLIKDMADFFKSGATSFFGSTLGIAKGILSAFATFLIGFVFACYILLQKEALGRQSRKLLFAFLSEKHAEQIVEICGLTHKIFANFLTGQCLEAVILGTMFFLSMTIFRFPYALLVGVLIAFTALIPIFGAFVGCLIGTFLILTVNPTQALTFIILFLILQQIEGNLIYPRVVGGSVGLPSIWVLAAVTVGGSLFGIIGMLVFIPIVSVIYTLLRETTNYRLKEKHLNVE</sequence>
<evidence type="ECO:0000256" key="5">
    <source>
        <dbReference type="ARBA" id="ARBA00022692"/>
    </source>
</evidence>
<evidence type="ECO:0000256" key="7">
    <source>
        <dbReference type="ARBA" id="ARBA00023136"/>
    </source>
</evidence>
<comment type="similarity">
    <text evidence="2">Belongs to the autoinducer-2 exporter (AI-2E) (TC 2.A.86) family.</text>
</comment>
<feature type="transmembrane region" description="Helical" evidence="8">
    <location>
        <begin position="85"/>
        <end position="110"/>
    </location>
</feature>
<dbReference type="PANTHER" id="PTHR21716:SF53">
    <property type="entry name" value="PERMEASE PERM-RELATED"/>
    <property type="match status" value="1"/>
</dbReference>
<evidence type="ECO:0000256" key="4">
    <source>
        <dbReference type="ARBA" id="ARBA00022475"/>
    </source>
</evidence>
<dbReference type="PATRIC" id="fig|36847.3.peg.119"/>
<dbReference type="EMBL" id="LRVM01000001">
    <property type="protein sequence ID" value="KXL54004.1"/>
    <property type="molecule type" value="Genomic_DNA"/>
</dbReference>
<evidence type="ECO:0000313" key="9">
    <source>
        <dbReference type="EMBL" id="KXL54004.1"/>
    </source>
</evidence>
<keyword evidence="10" id="KW-1185">Reference proteome</keyword>
<feature type="transmembrane region" description="Helical" evidence="8">
    <location>
        <begin position="34"/>
        <end position="57"/>
    </location>
</feature>
<feature type="transmembrane region" description="Helical" evidence="8">
    <location>
        <begin position="338"/>
        <end position="371"/>
    </location>
</feature>
<feature type="transmembrane region" description="Helical" evidence="8">
    <location>
        <begin position="275"/>
        <end position="300"/>
    </location>
</feature>
<gene>
    <name evidence="9" type="ORF">CLNEO_01000</name>
</gene>
<proteinExistence type="inferred from homology"/>
<dbReference type="PANTHER" id="PTHR21716">
    <property type="entry name" value="TRANSMEMBRANE PROTEIN"/>
    <property type="match status" value="1"/>
</dbReference>
<dbReference type="Pfam" id="PF01594">
    <property type="entry name" value="AI-2E_transport"/>
    <property type="match status" value="1"/>
</dbReference>
<comment type="caution">
    <text evidence="9">The sequence shown here is derived from an EMBL/GenBank/DDBJ whole genome shotgun (WGS) entry which is preliminary data.</text>
</comment>
<protein>
    <submittedName>
        <fullName evidence="9">Pheromone autoinducer 2 transporter</fullName>
    </submittedName>
</protein>